<feature type="repeat" description="TPR" evidence="3">
    <location>
        <begin position="58"/>
        <end position="91"/>
    </location>
</feature>
<dbReference type="HOGENOM" id="CLU_965517_0_0_7"/>
<dbReference type="SMART" id="SM00028">
    <property type="entry name" value="TPR"/>
    <property type="match status" value="2"/>
</dbReference>
<dbReference type="EMBL" id="CP003985">
    <property type="protein sequence ID" value="AGF79933.1"/>
    <property type="molecule type" value="Genomic_DNA"/>
</dbReference>
<dbReference type="SUPFAM" id="SSF48452">
    <property type="entry name" value="TPR-like"/>
    <property type="match status" value="1"/>
</dbReference>
<gene>
    <name evidence="7" type="ordered locus">UWK_03416</name>
</gene>
<dbReference type="Pfam" id="PF00691">
    <property type="entry name" value="OmpA"/>
    <property type="match status" value="1"/>
</dbReference>
<dbReference type="InterPro" id="IPR036737">
    <property type="entry name" value="OmpA-like_sf"/>
</dbReference>
<reference evidence="8" key="1">
    <citation type="journal article" date="2013" name="Stand. Genomic Sci.">
        <title>Complete genome sequence of Desulfocapsa sulfexigens, a marine deltaproteobacterium specialized in disproportionating inorganic sulfur compounds.</title>
        <authorList>
            <person name="Finster K.W."/>
            <person name="Kjeldsen K.U."/>
            <person name="Kube M."/>
            <person name="Reinhardt R."/>
            <person name="Mussmann M."/>
            <person name="Amann R."/>
            <person name="Schreiber L."/>
        </authorList>
    </citation>
    <scope>NUCLEOTIDE SEQUENCE [LARGE SCALE GENOMIC DNA]</scope>
    <source>
        <strain evidence="8">DSM 10523 / SB164P1</strain>
    </source>
</reference>
<keyword evidence="2 3" id="KW-0802">TPR repeat</keyword>
<dbReference type="PANTHER" id="PTHR44943">
    <property type="entry name" value="CELLULOSE SYNTHASE OPERON PROTEIN C"/>
    <property type="match status" value="1"/>
</dbReference>
<feature type="domain" description="OmpA-like" evidence="6">
    <location>
        <begin position="168"/>
        <end position="288"/>
    </location>
</feature>
<dbReference type="InterPro" id="IPR051685">
    <property type="entry name" value="Ycf3/AcsC/BcsC/TPR_MFPF"/>
</dbReference>
<dbReference type="InterPro" id="IPR011990">
    <property type="entry name" value="TPR-like_helical_dom_sf"/>
</dbReference>
<dbReference type="Gene3D" id="1.25.40.10">
    <property type="entry name" value="Tetratricopeptide repeat domain"/>
    <property type="match status" value="1"/>
</dbReference>
<keyword evidence="1" id="KW-0677">Repeat</keyword>
<dbReference type="PROSITE" id="PS50005">
    <property type="entry name" value="TPR"/>
    <property type="match status" value="2"/>
</dbReference>
<dbReference type="OrthoDB" id="5422390at2"/>
<dbReference type="Gene3D" id="3.30.1330.60">
    <property type="entry name" value="OmpA-like domain"/>
    <property type="match status" value="1"/>
</dbReference>
<evidence type="ECO:0000256" key="5">
    <source>
        <dbReference type="SAM" id="SignalP"/>
    </source>
</evidence>
<feature type="signal peptide" evidence="5">
    <location>
        <begin position="1"/>
        <end position="24"/>
    </location>
</feature>
<evidence type="ECO:0000256" key="1">
    <source>
        <dbReference type="ARBA" id="ARBA00022737"/>
    </source>
</evidence>
<dbReference type="PROSITE" id="PS51123">
    <property type="entry name" value="OMPA_2"/>
    <property type="match status" value="1"/>
</dbReference>
<evidence type="ECO:0000313" key="7">
    <source>
        <dbReference type="EMBL" id="AGF79933.1"/>
    </source>
</evidence>
<accession>M1P8Z6</accession>
<evidence type="ECO:0000256" key="3">
    <source>
        <dbReference type="PROSITE-ProRule" id="PRU00339"/>
    </source>
</evidence>
<evidence type="ECO:0000256" key="2">
    <source>
        <dbReference type="ARBA" id="ARBA00022803"/>
    </source>
</evidence>
<feature type="chain" id="PRO_5004016128" evidence="5">
    <location>
        <begin position="25"/>
        <end position="288"/>
    </location>
</feature>
<dbReference type="RefSeq" id="WP_015405615.1">
    <property type="nucleotide sequence ID" value="NC_020304.1"/>
</dbReference>
<dbReference type="eggNOG" id="COG0457">
    <property type="taxonomic scope" value="Bacteria"/>
</dbReference>
<dbReference type="KEGG" id="dsf:UWK_03416"/>
<evidence type="ECO:0000259" key="6">
    <source>
        <dbReference type="PROSITE" id="PS51123"/>
    </source>
</evidence>
<dbReference type="Proteomes" id="UP000011721">
    <property type="component" value="Chromosome"/>
</dbReference>
<dbReference type="GO" id="GO:0016020">
    <property type="term" value="C:membrane"/>
    <property type="evidence" value="ECO:0007669"/>
    <property type="project" value="UniProtKB-UniRule"/>
</dbReference>
<dbReference type="AlphaFoldDB" id="M1P8Z6"/>
<evidence type="ECO:0000313" key="8">
    <source>
        <dbReference type="Proteomes" id="UP000011721"/>
    </source>
</evidence>
<feature type="repeat" description="TPR" evidence="3">
    <location>
        <begin position="92"/>
        <end position="125"/>
    </location>
</feature>
<sequence>MKIKVWSVFLAIVLCLTVAGSGYAADCNAIKKALKQEHDVKKKRKILGDAIAQCPNDPDINYKYALSLERFRKYEKALGYYQKAILADPAMAKAYAGMGDVYIYLGLLDEAIDAYKSAVKYMPENERFEGRYSRLSIKRKALRGEVLSVAEFIKVMDHRGKISSNMPLLLTGPALQYRIAFVEGSGTLQPTGIRQLGAVGQAMQNDAIQHVRFEISVHVDQGFSSSEEAFERSKARALMIKDQLVTNFLIDPKRLEIAWYGDAQPLETGAQAGGIIANERVEFKRIVE</sequence>
<dbReference type="eggNOG" id="COG2885">
    <property type="taxonomic scope" value="Bacteria"/>
</dbReference>
<organism evidence="7 8">
    <name type="scientific">Desulfocapsa sulfexigens (strain DSM 10523 / SB164P1)</name>
    <dbReference type="NCBI Taxonomy" id="1167006"/>
    <lineage>
        <taxon>Bacteria</taxon>
        <taxon>Pseudomonadati</taxon>
        <taxon>Thermodesulfobacteriota</taxon>
        <taxon>Desulfobulbia</taxon>
        <taxon>Desulfobulbales</taxon>
        <taxon>Desulfocapsaceae</taxon>
        <taxon>Desulfocapsa</taxon>
    </lineage>
</organism>
<dbReference type="Pfam" id="PF14559">
    <property type="entry name" value="TPR_19"/>
    <property type="match status" value="1"/>
</dbReference>
<proteinExistence type="predicted"/>
<dbReference type="InterPro" id="IPR019734">
    <property type="entry name" value="TPR_rpt"/>
</dbReference>
<dbReference type="InterPro" id="IPR006665">
    <property type="entry name" value="OmpA-like"/>
</dbReference>
<dbReference type="STRING" id="1167006.UWK_03416"/>
<evidence type="ECO:0000256" key="4">
    <source>
        <dbReference type="PROSITE-ProRule" id="PRU00473"/>
    </source>
</evidence>
<dbReference type="PROSITE" id="PS50293">
    <property type="entry name" value="TPR_REGION"/>
    <property type="match status" value="1"/>
</dbReference>
<keyword evidence="8" id="KW-1185">Reference proteome</keyword>
<protein>
    <submittedName>
        <fullName evidence="7">Outer membrane protein/peptidoglycan-associated (Lipo)protein</fullName>
    </submittedName>
</protein>
<keyword evidence="4" id="KW-0472">Membrane</keyword>
<keyword evidence="5" id="KW-0732">Signal</keyword>
<dbReference type="SUPFAM" id="SSF103088">
    <property type="entry name" value="OmpA-like"/>
    <property type="match status" value="1"/>
</dbReference>
<dbReference type="PANTHER" id="PTHR44943:SF8">
    <property type="entry name" value="TPR REPEAT-CONTAINING PROTEIN MJ0263"/>
    <property type="match status" value="1"/>
</dbReference>
<name>M1P8Z6_DESSD</name>